<keyword evidence="2" id="KW-1185">Reference proteome</keyword>
<gene>
    <name evidence="1" type="ORF">PMEA_00024197</name>
</gene>
<evidence type="ECO:0000313" key="1">
    <source>
        <dbReference type="EMBL" id="CAH3148935.1"/>
    </source>
</evidence>
<dbReference type="AlphaFoldDB" id="A0AAU9XK54"/>
<evidence type="ECO:0008006" key="3">
    <source>
        <dbReference type="Google" id="ProtNLM"/>
    </source>
</evidence>
<comment type="caution">
    <text evidence="1">The sequence shown here is derived from an EMBL/GenBank/DDBJ whole genome shotgun (WGS) entry which is preliminary data.</text>
</comment>
<protein>
    <recommendedName>
        <fullName evidence="3">Reverse transcriptase domain-containing protein</fullName>
    </recommendedName>
</protein>
<dbReference type="EMBL" id="CALNXJ010000045">
    <property type="protein sequence ID" value="CAH3148935.1"/>
    <property type="molecule type" value="Genomic_DNA"/>
</dbReference>
<name>A0AAU9XK54_9CNID</name>
<accession>A0AAU9XK54</accession>
<reference evidence="1 2" key="1">
    <citation type="submission" date="2022-05" db="EMBL/GenBank/DDBJ databases">
        <authorList>
            <consortium name="Genoscope - CEA"/>
            <person name="William W."/>
        </authorList>
    </citation>
    <scope>NUCLEOTIDE SEQUENCE [LARGE SCALE GENOMIC DNA]</scope>
</reference>
<sequence length="490" mass="54750">MRWPTKIGGYPFHPSYPISFKVAQHTNKLSSKPATEEQFHSLTLPLSRQRTNWSKNLRADQDLEPTLIDPVFSVAASSNTPVTYAQLHLRFATVVTKVINSQAIRIASPSLAPPHTGVPTTAPPSDKGHFVLPLLEDPDSKCRAQIPFPIDLAASCNTLLSCHLSSMPWAKILQSKTVILPYASPSIKPISQVTLQASKGKSTSNLTLQVINNDQLALLSTEASIALGNILPATLPSHCGLNLPATMNQKLGHFHHPQILALDAYEATGQLKRVSQRTDWISNTVVLEREPTPTKPGITRISLNPSQTLDKAIRCPKYLHKLHGMQYMSVIDIQEAFQNIPLSLRSSLMTTTFRPWGYYSLHPKNGSAEFIWYWPPRHQCCDEILIPGCVANNTEARIDHERNLINPIILHNSSALDKSSLRPTAYSRRPNHYRAALCATRKRAPGYCRSLQKIPVMAFGKIQHRVHIDHQPLQPIFKKDLAHRLNSCRR</sequence>
<dbReference type="Proteomes" id="UP001159428">
    <property type="component" value="Unassembled WGS sequence"/>
</dbReference>
<organism evidence="1 2">
    <name type="scientific">Pocillopora meandrina</name>
    <dbReference type="NCBI Taxonomy" id="46732"/>
    <lineage>
        <taxon>Eukaryota</taxon>
        <taxon>Metazoa</taxon>
        <taxon>Cnidaria</taxon>
        <taxon>Anthozoa</taxon>
        <taxon>Hexacorallia</taxon>
        <taxon>Scleractinia</taxon>
        <taxon>Astrocoeniina</taxon>
        <taxon>Pocilloporidae</taxon>
        <taxon>Pocillopora</taxon>
    </lineage>
</organism>
<proteinExistence type="predicted"/>
<evidence type="ECO:0000313" key="2">
    <source>
        <dbReference type="Proteomes" id="UP001159428"/>
    </source>
</evidence>